<reference evidence="1 2" key="2">
    <citation type="journal article" date="2022" name="Mol. Ecol. Resour.">
        <title>The genomes of chicory, endive, great burdock and yacon provide insights into Asteraceae paleo-polyploidization history and plant inulin production.</title>
        <authorList>
            <person name="Fan W."/>
            <person name="Wang S."/>
            <person name="Wang H."/>
            <person name="Wang A."/>
            <person name="Jiang F."/>
            <person name="Liu H."/>
            <person name="Zhao H."/>
            <person name="Xu D."/>
            <person name="Zhang Y."/>
        </authorList>
    </citation>
    <scope>NUCLEOTIDE SEQUENCE [LARGE SCALE GENOMIC DNA]</scope>
    <source>
        <strain evidence="2">cv. Punajuju</strain>
        <tissue evidence="1">Leaves</tissue>
    </source>
</reference>
<name>A0ACB9GHX7_CICIN</name>
<gene>
    <name evidence="1" type="ORF">L2E82_12724</name>
</gene>
<dbReference type="Proteomes" id="UP001055811">
    <property type="component" value="Linkage Group LG02"/>
</dbReference>
<protein>
    <submittedName>
        <fullName evidence="1">Uncharacterized protein</fullName>
    </submittedName>
</protein>
<evidence type="ECO:0000313" key="1">
    <source>
        <dbReference type="EMBL" id="KAI3782671.1"/>
    </source>
</evidence>
<reference evidence="2" key="1">
    <citation type="journal article" date="2022" name="Mol. Ecol. Resour.">
        <title>The genomes of chicory, endive, great burdock and yacon provide insights into Asteraceae palaeo-polyploidization history and plant inulin production.</title>
        <authorList>
            <person name="Fan W."/>
            <person name="Wang S."/>
            <person name="Wang H."/>
            <person name="Wang A."/>
            <person name="Jiang F."/>
            <person name="Liu H."/>
            <person name="Zhao H."/>
            <person name="Xu D."/>
            <person name="Zhang Y."/>
        </authorList>
    </citation>
    <scope>NUCLEOTIDE SEQUENCE [LARGE SCALE GENOMIC DNA]</scope>
    <source>
        <strain evidence="2">cv. Punajuju</strain>
    </source>
</reference>
<comment type="caution">
    <text evidence="1">The sequence shown here is derived from an EMBL/GenBank/DDBJ whole genome shotgun (WGS) entry which is preliminary data.</text>
</comment>
<sequence length="255" mass="28958">MCEYSLHSTTNISLTLHPSPTSVFCFSKKDFHGAFDFEGREQFFQNSQDKLKDLPNRLCTVMQLRVFFTSFLNNTGDKKSVSQSHFLGPTRNCYLTSWSPGCEAGWASTVNPGQKYDYNETDPKKMPSRPSNSKPCCEGFFCPQEFNRFLCCKAKSNNFDAALLESSQNGVSVDPCLTHENESAMKKEDTKWQKGRDIWWQDVVPKCCTTCDVKWVDAEDPLFLLYTSGRTGNTKLIVVGLLDTVMLLTDFCLME</sequence>
<keyword evidence="2" id="KW-1185">Reference proteome</keyword>
<organism evidence="1 2">
    <name type="scientific">Cichorium intybus</name>
    <name type="common">Chicory</name>
    <dbReference type="NCBI Taxonomy" id="13427"/>
    <lineage>
        <taxon>Eukaryota</taxon>
        <taxon>Viridiplantae</taxon>
        <taxon>Streptophyta</taxon>
        <taxon>Embryophyta</taxon>
        <taxon>Tracheophyta</taxon>
        <taxon>Spermatophyta</taxon>
        <taxon>Magnoliopsida</taxon>
        <taxon>eudicotyledons</taxon>
        <taxon>Gunneridae</taxon>
        <taxon>Pentapetalae</taxon>
        <taxon>asterids</taxon>
        <taxon>campanulids</taxon>
        <taxon>Asterales</taxon>
        <taxon>Asteraceae</taxon>
        <taxon>Cichorioideae</taxon>
        <taxon>Cichorieae</taxon>
        <taxon>Cichoriinae</taxon>
        <taxon>Cichorium</taxon>
    </lineage>
</organism>
<dbReference type="EMBL" id="CM042010">
    <property type="protein sequence ID" value="KAI3782671.1"/>
    <property type="molecule type" value="Genomic_DNA"/>
</dbReference>
<accession>A0ACB9GHX7</accession>
<evidence type="ECO:0000313" key="2">
    <source>
        <dbReference type="Proteomes" id="UP001055811"/>
    </source>
</evidence>
<proteinExistence type="predicted"/>